<feature type="binding site" evidence="9">
    <location>
        <position position="40"/>
    </location>
    <ligand>
        <name>substrate</name>
    </ligand>
</feature>
<keyword evidence="4 9" id="KW-0547">Nucleotide-binding</keyword>
<organism evidence="11 12">
    <name type="scientific">Symplocastrum torsivum CPER-KK1</name>
    <dbReference type="NCBI Taxonomy" id="450513"/>
    <lineage>
        <taxon>Bacteria</taxon>
        <taxon>Bacillati</taxon>
        <taxon>Cyanobacteriota</taxon>
        <taxon>Cyanophyceae</taxon>
        <taxon>Oscillatoriophycideae</taxon>
        <taxon>Oscillatoriales</taxon>
        <taxon>Microcoleaceae</taxon>
        <taxon>Symplocastrum</taxon>
    </lineage>
</organism>
<feature type="binding site" evidence="9">
    <location>
        <position position="72"/>
    </location>
    <ligand>
        <name>substrate</name>
    </ligand>
</feature>
<feature type="binding site" evidence="9">
    <location>
        <begin position="8"/>
        <end position="9"/>
    </location>
    <ligand>
        <name>ATP</name>
        <dbReference type="ChEBI" id="CHEBI:30616"/>
    </ligand>
</feature>
<comment type="catalytic activity">
    <reaction evidence="8 9">
        <text>(R)-4'-phosphopantetheine + ATP + H(+) = 3'-dephospho-CoA + diphosphate</text>
        <dbReference type="Rhea" id="RHEA:19801"/>
        <dbReference type="ChEBI" id="CHEBI:15378"/>
        <dbReference type="ChEBI" id="CHEBI:30616"/>
        <dbReference type="ChEBI" id="CHEBI:33019"/>
        <dbReference type="ChEBI" id="CHEBI:57328"/>
        <dbReference type="ChEBI" id="CHEBI:61723"/>
        <dbReference type="EC" id="2.7.7.3"/>
    </reaction>
</comment>
<feature type="binding site" evidence="9">
    <location>
        <begin position="122"/>
        <end position="128"/>
    </location>
    <ligand>
        <name>ATP</name>
        <dbReference type="ChEBI" id="CHEBI:30616"/>
    </ligand>
</feature>
<feature type="site" description="Transition state stabilizer" evidence="9">
    <location>
        <position position="16"/>
    </location>
</feature>
<evidence type="ECO:0000259" key="10">
    <source>
        <dbReference type="Pfam" id="PF01467"/>
    </source>
</evidence>
<keyword evidence="1 9" id="KW-0963">Cytoplasm</keyword>
<dbReference type="EC" id="2.7.7.3" evidence="9"/>
<keyword evidence="6 9" id="KW-0460">Magnesium</keyword>
<evidence type="ECO:0000256" key="1">
    <source>
        <dbReference type="ARBA" id="ARBA00022490"/>
    </source>
</evidence>
<protein>
    <recommendedName>
        <fullName evidence="9">Phosphopantetheine adenylyltransferase</fullName>
        <ecNumber evidence="9">2.7.7.3</ecNumber>
    </recommendedName>
    <alternativeName>
        <fullName evidence="9">Dephospho-CoA pyrophosphorylase</fullName>
    </alternativeName>
    <alternativeName>
        <fullName evidence="9">Pantetheine-phosphate adenylyltransferase</fullName>
        <shortName evidence="9">PPAT</shortName>
    </alternativeName>
</protein>
<evidence type="ECO:0000313" key="12">
    <source>
        <dbReference type="Proteomes" id="UP000753908"/>
    </source>
</evidence>
<dbReference type="PRINTS" id="PR01020">
    <property type="entry name" value="LPSBIOSNTHSS"/>
</dbReference>
<dbReference type="AlphaFoldDB" id="A0A951PSF3"/>
<keyword evidence="3 9" id="KW-0548">Nucleotidyltransferase</keyword>
<feature type="binding site" evidence="9">
    <location>
        <begin position="87"/>
        <end position="89"/>
    </location>
    <ligand>
        <name>ATP</name>
        <dbReference type="ChEBI" id="CHEBI:30616"/>
    </ligand>
</feature>
<feature type="binding site" evidence="9">
    <location>
        <position position="16"/>
    </location>
    <ligand>
        <name>ATP</name>
        <dbReference type="ChEBI" id="CHEBI:30616"/>
    </ligand>
</feature>
<evidence type="ECO:0000256" key="4">
    <source>
        <dbReference type="ARBA" id="ARBA00022741"/>
    </source>
</evidence>
<dbReference type="InterPro" id="IPR004821">
    <property type="entry name" value="Cyt_trans-like"/>
</dbReference>
<comment type="function">
    <text evidence="9">Reversibly transfers an adenylyl group from ATP to 4'-phosphopantetheine, yielding dephospho-CoA (dPCoA) and pyrophosphate.</text>
</comment>
<feature type="binding site" evidence="9">
    <location>
        <position position="8"/>
    </location>
    <ligand>
        <name>substrate</name>
    </ligand>
</feature>
<sequence length="161" mass="17945">MKAVYPGSFDPITLGHLDLIERSSNLFKSVIVLVAVNSEKQYLFSLAERIKLIKNSIQHLRNVEVDSFSGLTVNYAKQHNAKTIIRGLRAVSDFEKELQMAQINHSLKPDIETLFLATASEYSFLSSSVVKEVARFGGSVDHLVPLGVAKALREHYQSLLS</sequence>
<keyword evidence="5 9" id="KW-0067">ATP-binding</keyword>
<evidence type="ECO:0000313" key="11">
    <source>
        <dbReference type="EMBL" id="MBW4549082.1"/>
    </source>
</evidence>
<dbReference type="InterPro" id="IPR014729">
    <property type="entry name" value="Rossmann-like_a/b/a_fold"/>
</dbReference>
<reference evidence="11" key="2">
    <citation type="journal article" date="2022" name="Microbiol. Resour. Announc.">
        <title>Metagenome Sequencing to Explore Phylogenomics of Terrestrial Cyanobacteria.</title>
        <authorList>
            <person name="Ward R.D."/>
            <person name="Stajich J.E."/>
            <person name="Johansen J.R."/>
            <person name="Huntemann M."/>
            <person name="Clum A."/>
            <person name="Foster B."/>
            <person name="Foster B."/>
            <person name="Roux S."/>
            <person name="Palaniappan K."/>
            <person name="Varghese N."/>
            <person name="Mukherjee S."/>
            <person name="Reddy T.B.K."/>
            <person name="Daum C."/>
            <person name="Copeland A."/>
            <person name="Chen I.A."/>
            <person name="Ivanova N.N."/>
            <person name="Kyrpides N.C."/>
            <person name="Shapiro N."/>
            <person name="Eloe-Fadrosh E.A."/>
            <person name="Pietrasiak N."/>
        </authorList>
    </citation>
    <scope>NUCLEOTIDE SEQUENCE</scope>
    <source>
        <strain evidence="11">CPER-KK1</strain>
    </source>
</reference>
<gene>
    <name evidence="9 11" type="primary">coaD</name>
    <name evidence="11" type="ORF">KME25_32460</name>
</gene>
<evidence type="ECO:0000256" key="6">
    <source>
        <dbReference type="ARBA" id="ARBA00022842"/>
    </source>
</evidence>
<accession>A0A951PSF3</accession>
<dbReference type="PANTHER" id="PTHR21342">
    <property type="entry name" value="PHOSPHOPANTETHEINE ADENYLYLTRANSFERASE"/>
    <property type="match status" value="1"/>
</dbReference>
<dbReference type="PANTHER" id="PTHR21342:SF1">
    <property type="entry name" value="PHOSPHOPANTETHEINE ADENYLYLTRANSFERASE"/>
    <property type="match status" value="1"/>
</dbReference>
<comment type="pathway">
    <text evidence="9">Cofactor biosynthesis; coenzyme A biosynthesis; CoA from (R)-pantothenate: step 4/5.</text>
</comment>
<feature type="domain" description="Cytidyltransferase-like" evidence="10">
    <location>
        <begin position="4"/>
        <end position="132"/>
    </location>
</feature>
<feature type="binding site" evidence="9">
    <location>
        <position position="86"/>
    </location>
    <ligand>
        <name>substrate</name>
    </ligand>
</feature>
<keyword evidence="2 9" id="KW-0808">Transferase</keyword>
<dbReference type="GO" id="GO:0005737">
    <property type="term" value="C:cytoplasm"/>
    <property type="evidence" value="ECO:0007669"/>
    <property type="project" value="UniProtKB-SubCell"/>
</dbReference>
<comment type="subunit">
    <text evidence="9">Homohexamer.</text>
</comment>
<evidence type="ECO:0000256" key="2">
    <source>
        <dbReference type="ARBA" id="ARBA00022679"/>
    </source>
</evidence>
<evidence type="ECO:0000256" key="3">
    <source>
        <dbReference type="ARBA" id="ARBA00022695"/>
    </source>
</evidence>
<comment type="subcellular location">
    <subcellularLocation>
        <location evidence="9">Cytoplasm</location>
    </subcellularLocation>
</comment>
<feature type="binding site" evidence="9">
    <location>
        <position position="97"/>
    </location>
    <ligand>
        <name>ATP</name>
        <dbReference type="ChEBI" id="CHEBI:30616"/>
    </ligand>
</feature>
<evidence type="ECO:0000256" key="9">
    <source>
        <dbReference type="HAMAP-Rule" id="MF_00151"/>
    </source>
</evidence>
<reference evidence="11" key="1">
    <citation type="submission" date="2021-05" db="EMBL/GenBank/DDBJ databases">
        <authorList>
            <person name="Pietrasiak N."/>
            <person name="Ward R."/>
            <person name="Stajich J.E."/>
            <person name="Kurbessoian T."/>
        </authorList>
    </citation>
    <scope>NUCLEOTIDE SEQUENCE</scope>
    <source>
        <strain evidence="11">CPER-KK1</strain>
    </source>
</reference>
<comment type="caution">
    <text evidence="11">The sequence shown here is derived from an EMBL/GenBank/DDBJ whole genome shotgun (WGS) entry which is preliminary data.</text>
</comment>
<dbReference type="GO" id="GO:0005524">
    <property type="term" value="F:ATP binding"/>
    <property type="evidence" value="ECO:0007669"/>
    <property type="project" value="UniProtKB-KW"/>
</dbReference>
<evidence type="ECO:0000256" key="7">
    <source>
        <dbReference type="ARBA" id="ARBA00022993"/>
    </source>
</evidence>
<dbReference type="GO" id="GO:0004595">
    <property type="term" value="F:pantetheine-phosphate adenylyltransferase activity"/>
    <property type="evidence" value="ECO:0007669"/>
    <property type="project" value="UniProtKB-UniRule"/>
</dbReference>
<dbReference type="NCBIfam" id="TIGR00125">
    <property type="entry name" value="cyt_tran_rel"/>
    <property type="match status" value="1"/>
</dbReference>
<evidence type="ECO:0000256" key="5">
    <source>
        <dbReference type="ARBA" id="ARBA00022840"/>
    </source>
</evidence>
<dbReference type="CDD" id="cd02163">
    <property type="entry name" value="PPAT"/>
    <property type="match status" value="1"/>
</dbReference>
<name>A0A951PSF3_9CYAN</name>
<dbReference type="Proteomes" id="UP000753908">
    <property type="component" value="Unassembled WGS sequence"/>
</dbReference>
<dbReference type="InterPro" id="IPR001980">
    <property type="entry name" value="PPAT"/>
</dbReference>
<keyword evidence="7 9" id="KW-0173">Coenzyme A biosynthesis</keyword>
<dbReference type="HAMAP" id="MF_00151">
    <property type="entry name" value="PPAT_bact"/>
    <property type="match status" value="1"/>
</dbReference>
<evidence type="ECO:0000256" key="8">
    <source>
        <dbReference type="ARBA" id="ARBA00029346"/>
    </source>
</evidence>
<dbReference type="GO" id="GO:0015937">
    <property type="term" value="P:coenzyme A biosynthetic process"/>
    <property type="evidence" value="ECO:0007669"/>
    <property type="project" value="UniProtKB-UniRule"/>
</dbReference>
<dbReference type="EMBL" id="JAHHIF010000081">
    <property type="protein sequence ID" value="MBW4549082.1"/>
    <property type="molecule type" value="Genomic_DNA"/>
</dbReference>
<proteinExistence type="inferred from homology"/>
<dbReference type="Gene3D" id="3.40.50.620">
    <property type="entry name" value="HUPs"/>
    <property type="match status" value="1"/>
</dbReference>
<comment type="cofactor">
    <cofactor evidence="9">
        <name>Mg(2+)</name>
        <dbReference type="ChEBI" id="CHEBI:18420"/>
    </cofactor>
</comment>
<dbReference type="Pfam" id="PF01467">
    <property type="entry name" value="CTP_transf_like"/>
    <property type="match status" value="1"/>
</dbReference>
<dbReference type="SUPFAM" id="SSF52374">
    <property type="entry name" value="Nucleotidylyl transferase"/>
    <property type="match status" value="1"/>
</dbReference>
<comment type="similarity">
    <text evidence="9">Belongs to the bacterial CoaD family.</text>
</comment>
<dbReference type="NCBIfam" id="TIGR01510">
    <property type="entry name" value="coaD_prev_kdtB"/>
    <property type="match status" value="1"/>
</dbReference>